<dbReference type="InterPro" id="IPR041698">
    <property type="entry name" value="Methyltransf_25"/>
</dbReference>
<evidence type="ECO:0000313" key="2">
    <source>
        <dbReference type="EMBL" id="GIP19308.1"/>
    </source>
</evidence>
<dbReference type="Proteomes" id="UP000683139">
    <property type="component" value="Unassembled WGS sequence"/>
</dbReference>
<evidence type="ECO:0000313" key="3">
    <source>
        <dbReference type="Proteomes" id="UP000683139"/>
    </source>
</evidence>
<accession>A0A919YYX8</accession>
<dbReference type="EMBL" id="BOSE01000014">
    <property type="protein sequence ID" value="GIP19308.1"/>
    <property type="molecule type" value="Genomic_DNA"/>
</dbReference>
<sequence length="234" mass="27004">MFKKLRYRALEDELMDDFSMGGAELREALQQLRLINRIFQAAGPMKYGVQQLWQEAGKPTHLTILDIGAGSGDVNRLLLRWASANGIDMKLTLADRTEEACEEARQLFRNEARVEVVQCDLFELPPDSFDIVTGTQFVHHFSQEELPEVARSMLRASKTGIVINDIHRHWIPWSAVWLTAHLISTNRYIRHDAPLSVAKGFRAEDWRNLKDALGAPEMAYRWRPLFRYVVTIRK</sequence>
<dbReference type="Pfam" id="PF13649">
    <property type="entry name" value="Methyltransf_25"/>
    <property type="match status" value="1"/>
</dbReference>
<dbReference type="InterPro" id="IPR029063">
    <property type="entry name" value="SAM-dependent_MTases_sf"/>
</dbReference>
<dbReference type="SUPFAM" id="SSF53335">
    <property type="entry name" value="S-adenosyl-L-methionine-dependent methyltransferases"/>
    <property type="match status" value="1"/>
</dbReference>
<evidence type="ECO:0000259" key="1">
    <source>
        <dbReference type="Pfam" id="PF13649"/>
    </source>
</evidence>
<organism evidence="2 3">
    <name type="scientific">Paenibacillus montaniterrae</name>
    <dbReference type="NCBI Taxonomy" id="429341"/>
    <lineage>
        <taxon>Bacteria</taxon>
        <taxon>Bacillati</taxon>
        <taxon>Bacillota</taxon>
        <taxon>Bacilli</taxon>
        <taxon>Bacillales</taxon>
        <taxon>Paenibacillaceae</taxon>
        <taxon>Paenibacillus</taxon>
    </lineage>
</organism>
<protein>
    <recommendedName>
        <fullName evidence="1">Methyltransferase domain-containing protein</fullName>
    </recommendedName>
</protein>
<keyword evidence="3" id="KW-1185">Reference proteome</keyword>
<dbReference type="RefSeq" id="WP_213520105.1">
    <property type="nucleotide sequence ID" value="NZ_BOSE01000014.1"/>
</dbReference>
<proteinExistence type="predicted"/>
<dbReference type="Gene3D" id="3.40.50.150">
    <property type="entry name" value="Vaccinia Virus protein VP39"/>
    <property type="match status" value="1"/>
</dbReference>
<gene>
    <name evidence="2" type="ORF">J40TS1_49500</name>
</gene>
<dbReference type="AlphaFoldDB" id="A0A919YYX8"/>
<feature type="domain" description="Methyltransferase" evidence="1">
    <location>
        <begin position="64"/>
        <end position="160"/>
    </location>
</feature>
<dbReference type="CDD" id="cd02440">
    <property type="entry name" value="AdoMet_MTases"/>
    <property type="match status" value="1"/>
</dbReference>
<reference evidence="2" key="1">
    <citation type="submission" date="2021-03" db="EMBL/GenBank/DDBJ databases">
        <title>Antimicrobial resistance genes in bacteria isolated from Japanese honey, and their potential for conferring macrolide and lincosamide resistance in the American foulbrood pathogen Paenibacillus larvae.</title>
        <authorList>
            <person name="Okamoto M."/>
            <person name="Kumagai M."/>
            <person name="Kanamori H."/>
            <person name="Takamatsu D."/>
        </authorList>
    </citation>
    <scope>NUCLEOTIDE SEQUENCE</scope>
    <source>
        <strain evidence="2">J40TS1</strain>
    </source>
</reference>
<comment type="caution">
    <text evidence="2">The sequence shown here is derived from an EMBL/GenBank/DDBJ whole genome shotgun (WGS) entry which is preliminary data.</text>
</comment>
<name>A0A919YYX8_9BACL</name>